<keyword evidence="1" id="KW-0677">Repeat</keyword>
<dbReference type="eggNOG" id="KOG0551">
    <property type="taxonomic scope" value="Eukaryota"/>
</dbReference>
<dbReference type="EMBL" id="AOGT01001890">
    <property type="protein sequence ID" value="EMG46737.1"/>
    <property type="molecule type" value="Genomic_DNA"/>
</dbReference>
<feature type="domain" description="Cns1/TTC4 wheel" evidence="5">
    <location>
        <begin position="266"/>
        <end position="383"/>
    </location>
</feature>
<dbReference type="OrthoDB" id="420195at2759"/>
<dbReference type="Proteomes" id="UP000011777">
    <property type="component" value="Unassembled WGS sequence"/>
</dbReference>
<dbReference type="SUPFAM" id="SSF48452">
    <property type="entry name" value="TPR-like"/>
    <property type="match status" value="1"/>
</dbReference>
<dbReference type="AlphaFoldDB" id="M3HHG1"/>
<sequence length="393" mass="45157">MSETSNNEPQVDNIVEHISEWERRRYVPKPGEPALPPQLSEYTNKTTDEVIEELNRLPFFMTKLDETDGEGGENINIEALKSLAYEGDPDEIATNFKNQGNDCYKAKKYKDAVIYYTKGLDVECGVKSIDAALYLNRAACNLELKNYRSCIEDCKKVLVLDEKNIKACFRSGKAFFAIEKYDEGIKILEYGLSIDSENKDLQKLLDQIKKKQQTIADLKAKKEKEEEQKRLEKIVLDNSIKLRHIEIIKSSHPPEVLDEAKIRLEDPKDYQSQLIFPAMILYPTTDEFDYIAEVSELATPLELLEMVLNRPTEWFEDPKHKDFSVKKLECFMETEAGGLVKVGKKLEINSALMNDKPKAPLFDNALRLYVVPKNDVAKWTSEWKKEAALATRK</sequence>
<keyword evidence="4" id="KW-0175">Coiled coil</keyword>
<evidence type="ECO:0000256" key="2">
    <source>
        <dbReference type="ARBA" id="ARBA00022803"/>
    </source>
</evidence>
<dbReference type="Pfam" id="PF18972">
    <property type="entry name" value="Wheel"/>
    <property type="match status" value="1"/>
</dbReference>
<dbReference type="GO" id="GO:0006457">
    <property type="term" value="P:protein folding"/>
    <property type="evidence" value="ECO:0007669"/>
    <property type="project" value="TreeGrafter"/>
</dbReference>
<dbReference type="Gene3D" id="1.25.40.10">
    <property type="entry name" value="Tetratricopeptide repeat domain"/>
    <property type="match status" value="1"/>
</dbReference>
<accession>M3HHG1</accession>
<dbReference type="GO" id="GO:0005634">
    <property type="term" value="C:nucleus"/>
    <property type="evidence" value="ECO:0007669"/>
    <property type="project" value="TreeGrafter"/>
</dbReference>
<dbReference type="CDD" id="cd21381">
    <property type="entry name" value="CTWD_TTC4"/>
    <property type="match status" value="1"/>
</dbReference>
<dbReference type="STRING" id="1245528.M3HHG1"/>
<evidence type="ECO:0000256" key="1">
    <source>
        <dbReference type="ARBA" id="ARBA00022737"/>
    </source>
</evidence>
<dbReference type="SMART" id="SM00028">
    <property type="entry name" value="TPR"/>
    <property type="match status" value="3"/>
</dbReference>
<dbReference type="InterPro" id="IPR019734">
    <property type="entry name" value="TPR_rpt"/>
</dbReference>
<proteinExistence type="inferred from homology"/>
<reference evidence="6 7" key="1">
    <citation type="submission" date="2013-02" db="EMBL/GenBank/DDBJ databases">
        <title>Genome sequence of Candida maltosa Xu316, a potential industrial strain for xylitol and ethanol production.</title>
        <authorList>
            <person name="Yu J."/>
            <person name="Wang Q."/>
            <person name="Geng X."/>
            <person name="Bao W."/>
            <person name="He P."/>
            <person name="Cai J."/>
        </authorList>
    </citation>
    <scope>NUCLEOTIDE SEQUENCE [LARGE SCALE GENOMIC DNA]</scope>
    <source>
        <strain evidence="7">Xu316</strain>
    </source>
</reference>
<dbReference type="GO" id="GO:0051879">
    <property type="term" value="F:Hsp90 protein binding"/>
    <property type="evidence" value="ECO:0007669"/>
    <property type="project" value="InterPro"/>
</dbReference>
<feature type="coiled-coil region" evidence="4">
    <location>
        <begin position="194"/>
        <end position="235"/>
    </location>
</feature>
<dbReference type="InterPro" id="IPR011990">
    <property type="entry name" value="TPR-like_helical_dom_sf"/>
</dbReference>
<feature type="non-terminal residue" evidence="6">
    <location>
        <position position="1"/>
    </location>
</feature>
<dbReference type="FunFam" id="1.25.40.10:FF:000560">
    <property type="entry name" value="CNS1p TPR-containing co-chaperone"/>
    <property type="match status" value="1"/>
</dbReference>
<dbReference type="OMA" id="WRAAQCA"/>
<dbReference type="GO" id="GO:0030544">
    <property type="term" value="F:Hsp70 protein binding"/>
    <property type="evidence" value="ECO:0007669"/>
    <property type="project" value="TreeGrafter"/>
</dbReference>
<comment type="caution">
    <text evidence="6">The sequence shown here is derived from an EMBL/GenBank/DDBJ whole genome shotgun (WGS) entry which is preliminary data.</text>
</comment>
<keyword evidence="7" id="KW-1185">Reference proteome</keyword>
<protein>
    <recommendedName>
        <fullName evidence="5">Cns1/TTC4 wheel domain-containing protein</fullName>
    </recommendedName>
</protein>
<evidence type="ECO:0000313" key="7">
    <source>
        <dbReference type="Proteomes" id="UP000011777"/>
    </source>
</evidence>
<evidence type="ECO:0000256" key="4">
    <source>
        <dbReference type="SAM" id="Coils"/>
    </source>
</evidence>
<dbReference type="InterPro" id="IPR044059">
    <property type="entry name" value="Csn1/TTC4_wheel"/>
</dbReference>
<name>M3HHG1_CANMX</name>
<dbReference type="HOGENOM" id="CLU_040446_0_0_1"/>
<evidence type="ECO:0000313" key="6">
    <source>
        <dbReference type="EMBL" id="EMG46737.1"/>
    </source>
</evidence>
<comment type="similarity">
    <text evidence="3">Belongs to the TTC4 family.</text>
</comment>
<dbReference type="PANTHER" id="PTHR46035">
    <property type="entry name" value="TETRATRICOPEPTIDE REPEAT PROTEIN 4"/>
    <property type="match status" value="1"/>
</dbReference>
<dbReference type="PANTHER" id="PTHR46035:SF1">
    <property type="entry name" value="TETRATRICOPEPTIDE REPEAT PROTEIN 4"/>
    <property type="match status" value="1"/>
</dbReference>
<evidence type="ECO:0000256" key="3">
    <source>
        <dbReference type="ARBA" id="ARBA00023602"/>
    </source>
</evidence>
<organism evidence="6 7">
    <name type="scientific">Candida maltosa (strain Xu316)</name>
    <name type="common">Yeast</name>
    <dbReference type="NCBI Taxonomy" id="1245528"/>
    <lineage>
        <taxon>Eukaryota</taxon>
        <taxon>Fungi</taxon>
        <taxon>Dikarya</taxon>
        <taxon>Ascomycota</taxon>
        <taxon>Saccharomycotina</taxon>
        <taxon>Pichiomycetes</taxon>
        <taxon>Debaryomycetaceae</taxon>
        <taxon>Candida/Lodderomyces clade</taxon>
        <taxon>Candida</taxon>
    </lineage>
</organism>
<gene>
    <name evidence="6" type="ORF">G210_3008</name>
</gene>
<keyword evidence="2" id="KW-0802">TPR repeat</keyword>
<dbReference type="GO" id="GO:0005829">
    <property type="term" value="C:cytosol"/>
    <property type="evidence" value="ECO:0007669"/>
    <property type="project" value="TreeGrafter"/>
</dbReference>
<evidence type="ECO:0000259" key="5">
    <source>
        <dbReference type="Pfam" id="PF18972"/>
    </source>
</evidence>